<organism evidence="1 2">
    <name type="scientific">Flavobacterium johnsoniae (strain ATCC 17061 / DSM 2064 / JCM 8514 / BCRC 14874 / CCUG 350202 / NBRC 14942 / NCIMB 11054 / UW101)</name>
    <name type="common">Cytophaga johnsonae</name>
    <dbReference type="NCBI Taxonomy" id="376686"/>
    <lineage>
        <taxon>Bacteria</taxon>
        <taxon>Pseudomonadati</taxon>
        <taxon>Bacteroidota</taxon>
        <taxon>Flavobacteriia</taxon>
        <taxon>Flavobacteriales</taxon>
        <taxon>Flavobacteriaceae</taxon>
        <taxon>Flavobacterium</taxon>
    </lineage>
</organism>
<dbReference type="RefSeq" id="WP_012024089.1">
    <property type="nucleotide sequence ID" value="NC_009441.1"/>
</dbReference>
<dbReference type="KEGG" id="fjo:Fjoh_2017"/>
<evidence type="ECO:0000313" key="2">
    <source>
        <dbReference type="Proteomes" id="UP000006694"/>
    </source>
</evidence>
<gene>
    <name evidence="1" type="ordered locus">Fjoh_2017</name>
</gene>
<evidence type="ECO:0000313" key="1">
    <source>
        <dbReference type="EMBL" id="ABQ05049.1"/>
    </source>
</evidence>
<protein>
    <submittedName>
        <fullName evidence="1">Uncharacterized protein</fullName>
    </submittedName>
</protein>
<reference evidence="1 2" key="1">
    <citation type="journal article" date="2009" name="Appl. Environ. Microbiol.">
        <title>Novel features of the polysaccharide-digesting gliding bacterium Flavobacterium johnsoniae as revealed by genome sequence analysis.</title>
        <authorList>
            <person name="McBride M.J."/>
            <person name="Xie G."/>
            <person name="Martens E.C."/>
            <person name="Lapidus A."/>
            <person name="Henrissat B."/>
            <person name="Rhodes R.G."/>
            <person name="Goltsman E."/>
            <person name="Wang W."/>
            <person name="Xu J."/>
            <person name="Hunnicutt D.W."/>
            <person name="Staroscik A.M."/>
            <person name="Hoover T.R."/>
            <person name="Cheng Y.Q."/>
            <person name="Stein J.L."/>
        </authorList>
    </citation>
    <scope>NUCLEOTIDE SEQUENCE [LARGE SCALE GENOMIC DNA]</scope>
    <source>
        <strain evidence="2">ATCC 17061 / DSM 2064 / JCM 8514 / BCRC 14874 / CCUG 350202 / NBRC 14942 / NCIMB 11054 / UW101</strain>
    </source>
</reference>
<dbReference type="GeneID" id="31764919"/>
<dbReference type="HOGENOM" id="CLU_173917_0_0_10"/>
<proteinExistence type="predicted"/>
<sequence>MEMNEELEKFKNLAVQYLNTLKPISVEKNRYEVKIELTSYTELSCMITQILKSCILTLEQNANKDTDIALMLEMALQLLPVDEFELLDRINELQ</sequence>
<accession>A5FIC1</accession>
<keyword evidence="2" id="KW-1185">Reference proteome</keyword>
<dbReference type="Proteomes" id="UP000006694">
    <property type="component" value="Chromosome"/>
</dbReference>
<dbReference type="EMBL" id="CP000685">
    <property type="protein sequence ID" value="ABQ05049.1"/>
    <property type="molecule type" value="Genomic_DNA"/>
</dbReference>
<dbReference type="AlphaFoldDB" id="A5FIC1"/>
<name>A5FIC1_FLAJ1</name>